<evidence type="ECO:0000313" key="4">
    <source>
        <dbReference type="EnsemblMetazoa" id="PPA07131.1"/>
    </source>
</evidence>
<dbReference type="InterPro" id="IPR012674">
    <property type="entry name" value="Calycin"/>
</dbReference>
<accession>A0A2A6CL77</accession>
<evidence type="ECO:0000313" key="5">
    <source>
        <dbReference type="Proteomes" id="UP000005239"/>
    </source>
</evidence>
<accession>A0A8R1YEP9</accession>
<dbReference type="InterPro" id="IPR010221">
    <property type="entry name" value="VCBS_dom"/>
</dbReference>
<dbReference type="Gene3D" id="2.40.128.20">
    <property type="match status" value="1"/>
</dbReference>
<dbReference type="AlphaFoldDB" id="A0A2A6CL77"/>
<evidence type="ECO:0000256" key="1">
    <source>
        <dbReference type="ARBA" id="ARBA00008390"/>
    </source>
</evidence>
<dbReference type="OrthoDB" id="412780at2759"/>
<evidence type="ECO:0000256" key="2">
    <source>
        <dbReference type="ARBA" id="ARBA00022448"/>
    </source>
</evidence>
<keyword evidence="5" id="KW-1185">Reference proteome</keyword>
<dbReference type="CDD" id="cd00742">
    <property type="entry name" value="FABP"/>
    <property type="match status" value="1"/>
</dbReference>
<name>A0A2A6CL77_PRIPA</name>
<dbReference type="SUPFAM" id="SSF50814">
    <property type="entry name" value="Lipocalins"/>
    <property type="match status" value="1"/>
</dbReference>
<dbReference type="GO" id="GO:0008289">
    <property type="term" value="F:lipid binding"/>
    <property type="evidence" value="ECO:0007669"/>
    <property type="project" value="UniProtKB-KW"/>
</dbReference>
<dbReference type="PANTHER" id="PTHR22725">
    <property type="entry name" value="FATTY ACID-BINDING PROTEIN HOMOLOG 1-RELATED-RELATED"/>
    <property type="match status" value="1"/>
</dbReference>
<organism evidence="4 5">
    <name type="scientific">Pristionchus pacificus</name>
    <name type="common">Parasitic nematode worm</name>
    <dbReference type="NCBI Taxonomy" id="54126"/>
    <lineage>
        <taxon>Eukaryota</taxon>
        <taxon>Metazoa</taxon>
        <taxon>Ecdysozoa</taxon>
        <taxon>Nematoda</taxon>
        <taxon>Chromadorea</taxon>
        <taxon>Rhabditida</taxon>
        <taxon>Rhabditina</taxon>
        <taxon>Diplogasteromorpha</taxon>
        <taxon>Diplogasteroidea</taxon>
        <taxon>Neodiplogasteridae</taxon>
        <taxon>Pristionchus</taxon>
    </lineage>
</organism>
<reference evidence="5" key="1">
    <citation type="journal article" date="2008" name="Nat. Genet.">
        <title>The Pristionchus pacificus genome provides a unique perspective on nematode lifestyle and parasitism.</title>
        <authorList>
            <person name="Dieterich C."/>
            <person name="Clifton S.W."/>
            <person name="Schuster L.N."/>
            <person name="Chinwalla A."/>
            <person name="Delehaunty K."/>
            <person name="Dinkelacker I."/>
            <person name="Fulton L."/>
            <person name="Fulton R."/>
            <person name="Godfrey J."/>
            <person name="Minx P."/>
            <person name="Mitreva M."/>
            <person name="Roeseler W."/>
            <person name="Tian H."/>
            <person name="Witte H."/>
            <person name="Yang S.P."/>
            <person name="Wilson R.K."/>
            <person name="Sommer R.J."/>
        </authorList>
    </citation>
    <scope>NUCLEOTIDE SEQUENCE [LARGE SCALE GENOMIC DNA]</scope>
    <source>
        <strain evidence="5">PS312</strain>
    </source>
</reference>
<proteinExistence type="inferred from homology"/>
<protein>
    <submittedName>
        <fullName evidence="4">Lbp-3</fullName>
    </submittedName>
</protein>
<dbReference type="InterPro" id="IPR040094">
    <property type="entry name" value="Lbp1-4"/>
</dbReference>
<sequence>MRLLGLLLFCLAVSVSASSIPEKFFGRFKIDRSENFDEFLSAKGVGFITRQLIKLASVTKVFAKGEAEGTYVYENLSSKKDVKYTFKLGEQFTAEGLDSTQHEITFDVKGDEVTEHHKRVGNPDVSPETYHYTISEDNSELIMTMTNNGITCKRFLKRE</sequence>
<dbReference type="PANTHER" id="PTHR22725:SF9">
    <property type="entry name" value="FATTY ACID-BINDING PROTEIN HOMOLOG 3"/>
    <property type="match status" value="1"/>
</dbReference>
<dbReference type="EnsemblMetazoa" id="PPA07131.1">
    <property type="protein sequence ID" value="PPA07131.1"/>
    <property type="gene ID" value="WBGene00096685"/>
</dbReference>
<dbReference type="Proteomes" id="UP000005239">
    <property type="component" value="Unassembled WGS sequence"/>
</dbReference>
<gene>
    <name evidence="4" type="primary">WBGene00096685</name>
</gene>
<dbReference type="PRINTS" id="PR00178">
    <property type="entry name" value="FATTYACIDBP"/>
</dbReference>
<dbReference type="PROSITE" id="PS00214">
    <property type="entry name" value="FABP"/>
    <property type="match status" value="1"/>
</dbReference>
<comment type="similarity">
    <text evidence="1">Belongs to the calycin superfamily. Fatty-acid binding protein (FABP) family.</text>
</comment>
<keyword evidence="3" id="KW-0446">Lipid-binding</keyword>
<keyword evidence="2" id="KW-0813">Transport</keyword>
<dbReference type="NCBIfam" id="TIGR01965">
    <property type="entry name" value="VCBS_repeat"/>
    <property type="match status" value="1"/>
</dbReference>
<reference evidence="4" key="2">
    <citation type="submission" date="2022-06" db="UniProtKB">
        <authorList>
            <consortium name="EnsemblMetazoa"/>
        </authorList>
    </citation>
    <scope>IDENTIFICATION</scope>
    <source>
        <strain evidence="4">PS312</strain>
    </source>
</reference>
<dbReference type="InterPro" id="IPR000463">
    <property type="entry name" value="Fatty_acid-bd"/>
</dbReference>
<evidence type="ECO:0000256" key="3">
    <source>
        <dbReference type="ARBA" id="ARBA00023121"/>
    </source>
</evidence>